<dbReference type="Proteomes" id="UP000238823">
    <property type="component" value="Unassembled WGS sequence"/>
</dbReference>
<reference evidence="2 3" key="1">
    <citation type="submission" date="2018-03" db="EMBL/GenBank/DDBJ databases">
        <title>Draft Genome Sequences of the Obligatory Marine Myxobacteria Enhygromyxa salina SWB007.</title>
        <authorList>
            <person name="Poehlein A."/>
            <person name="Moghaddam J.A."/>
            <person name="Harms H."/>
            <person name="Alanjari M."/>
            <person name="Koenig G.M."/>
            <person name="Daniel R."/>
            <person name="Schaeberle T.F."/>
        </authorList>
    </citation>
    <scope>NUCLEOTIDE SEQUENCE [LARGE SCALE GENOMIC DNA]</scope>
    <source>
        <strain evidence="2 3">SWB007</strain>
    </source>
</reference>
<organism evidence="2 3">
    <name type="scientific">Enhygromyxa salina</name>
    <dbReference type="NCBI Taxonomy" id="215803"/>
    <lineage>
        <taxon>Bacteria</taxon>
        <taxon>Pseudomonadati</taxon>
        <taxon>Myxococcota</taxon>
        <taxon>Polyangia</taxon>
        <taxon>Nannocystales</taxon>
        <taxon>Nannocystaceae</taxon>
        <taxon>Enhygromyxa</taxon>
    </lineage>
</organism>
<keyword evidence="1" id="KW-1133">Transmembrane helix</keyword>
<dbReference type="AlphaFoldDB" id="A0A2S9YPC8"/>
<proteinExistence type="predicted"/>
<keyword evidence="1" id="KW-0472">Membrane</keyword>
<evidence type="ECO:0000313" key="3">
    <source>
        <dbReference type="Proteomes" id="UP000238823"/>
    </source>
</evidence>
<comment type="caution">
    <text evidence="2">The sequence shown here is derived from an EMBL/GenBank/DDBJ whole genome shotgun (WGS) entry which is preliminary data.</text>
</comment>
<evidence type="ECO:0000256" key="1">
    <source>
        <dbReference type="SAM" id="Phobius"/>
    </source>
</evidence>
<feature type="transmembrane region" description="Helical" evidence="1">
    <location>
        <begin position="51"/>
        <end position="73"/>
    </location>
</feature>
<protein>
    <submittedName>
        <fullName evidence="2">Uncharacterized protein</fullName>
    </submittedName>
</protein>
<feature type="transmembrane region" description="Helical" evidence="1">
    <location>
        <begin position="20"/>
        <end position="39"/>
    </location>
</feature>
<accession>A0A2S9YPC8</accession>
<sequence>MLTRVSYLRLSGPLGCLARLAGQIGLAAALVGGGALMVSKSPLLMVGPVQFFALVFWIVIGGFAVSIEARLPLETRQDPPELLNRRYSTQRGRLAAMRVAYQMYQATALVLVLVSVKFWLDFVAHHAVHHSWG</sequence>
<feature type="transmembrane region" description="Helical" evidence="1">
    <location>
        <begin position="94"/>
        <end position="120"/>
    </location>
</feature>
<dbReference type="EMBL" id="PVNL01000063">
    <property type="protein sequence ID" value="PRQ06946.1"/>
    <property type="molecule type" value="Genomic_DNA"/>
</dbReference>
<keyword evidence="1" id="KW-0812">Transmembrane</keyword>
<evidence type="ECO:0000313" key="2">
    <source>
        <dbReference type="EMBL" id="PRQ06946.1"/>
    </source>
</evidence>
<gene>
    <name evidence="2" type="ORF">ENSA7_33700</name>
</gene>
<name>A0A2S9YPC8_9BACT</name>